<feature type="transmembrane region" description="Helical" evidence="16">
    <location>
        <begin position="209"/>
        <end position="234"/>
    </location>
</feature>
<evidence type="ECO:0000256" key="13">
    <source>
        <dbReference type="ARBA" id="ARBA00023160"/>
    </source>
</evidence>
<evidence type="ECO:0000256" key="7">
    <source>
        <dbReference type="ARBA" id="ARBA00022824"/>
    </source>
</evidence>
<sequence length="367" mass="43499">MTEPLLSPFVYWAQTETHISLKVDLKDVKNPKVFLRKDQLSFVGYGHGAKGVHEYKFNLDFYKPIDPETSSHKIFDSKIDFSIKKEENVWWPRLIAQPQKPSWLKIDFDKWKSEDDVDDEEERNLTQDYPGLYDKLSKEELGYRREKTKKSYLIMYNLCMFVGYLYILIVMGIRYYRDAEHSMPGTYEAIGPAFKFCQLLQYLEVMHPMFGYVKGSTLIPFLQVSGRAFILFAMIEVEERMWTKPVVFYLFIIWASIETVRYPYYLSQLFGLEVGFLTWVRYTIWIPLYPLGILCEGVIILRNIPYFEETKRLSLEMPNDLNMTFCMPTFMKIYLLLLAVPGTYLMMSHMAKTRANKLGADRWKKYD</sequence>
<keyword evidence="9 16" id="KW-1133">Transmembrane helix</keyword>
<evidence type="ECO:0000256" key="2">
    <source>
        <dbReference type="ARBA" id="ARBA00005194"/>
    </source>
</evidence>
<evidence type="ECO:0000259" key="17">
    <source>
        <dbReference type="PROSITE" id="PS51203"/>
    </source>
</evidence>
<accession>A0A336K3R8</accession>
<keyword evidence="7 16" id="KW-0256">Endoplasmic reticulum</keyword>
<keyword evidence="8 16" id="KW-0276">Fatty acid metabolism</keyword>
<dbReference type="GO" id="GO:0030148">
    <property type="term" value="P:sphingolipid biosynthetic process"/>
    <property type="evidence" value="ECO:0007669"/>
    <property type="project" value="TreeGrafter"/>
</dbReference>
<dbReference type="PROSITE" id="PS51203">
    <property type="entry name" value="CS"/>
    <property type="match status" value="1"/>
</dbReference>
<dbReference type="Pfam" id="PF04387">
    <property type="entry name" value="PTPLA"/>
    <property type="match status" value="1"/>
</dbReference>
<evidence type="ECO:0000256" key="1">
    <source>
        <dbReference type="ARBA" id="ARBA00004477"/>
    </source>
</evidence>
<gene>
    <name evidence="18" type="primary">CSON009961</name>
</gene>
<evidence type="ECO:0000256" key="8">
    <source>
        <dbReference type="ARBA" id="ARBA00022832"/>
    </source>
</evidence>
<dbReference type="CDD" id="cd06465">
    <property type="entry name" value="p23_hB-ind1_like"/>
    <property type="match status" value="1"/>
</dbReference>
<comment type="pathway">
    <text evidence="2 16">Lipid metabolism; fatty acid biosynthesis.</text>
</comment>
<dbReference type="FunFam" id="2.60.40.790:FF:000013">
    <property type="entry name" value="Very-long-chain (3R)-3-hydroxyacyl-CoA dehydratase"/>
    <property type="match status" value="1"/>
</dbReference>
<reference evidence="18" key="1">
    <citation type="submission" date="2018-04" db="EMBL/GenBank/DDBJ databases">
        <authorList>
            <person name="Go L.Y."/>
            <person name="Mitchell J.A."/>
        </authorList>
    </citation>
    <scope>NUCLEOTIDE SEQUENCE</scope>
    <source>
        <tissue evidence="18">Whole organism</tissue>
    </source>
</reference>
<comment type="similarity">
    <text evidence="3 16">Belongs to the very long-chain fatty acids dehydratase HACD family.</text>
</comment>
<name>A0A336K3R8_CULSO</name>
<keyword evidence="5 16" id="KW-0444">Lipid biosynthesis</keyword>
<evidence type="ECO:0000256" key="3">
    <source>
        <dbReference type="ARBA" id="ARBA00007811"/>
    </source>
</evidence>
<proteinExistence type="inferred from homology"/>
<reference evidence="19" key="2">
    <citation type="submission" date="2018-07" db="EMBL/GenBank/DDBJ databases">
        <authorList>
            <person name="Quirk P.G."/>
            <person name="Krulwich T.A."/>
        </authorList>
    </citation>
    <scope>NUCLEOTIDE SEQUENCE</scope>
</reference>
<keyword evidence="12 16" id="KW-0472">Membrane</keyword>
<dbReference type="PANTHER" id="PTHR11035:SF35">
    <property type="entry name" value="VERY-LONG-CHAIN (3R)-3-HYDROXYACYL-COA DEHYDRATASE"/>
    <property type="match status" value="1"/>
</dbReference>
<keyword evidence="10" id="KW-0175">Coiled coil</keyword>
<dbReference type="Pfam" id="PF04969">
    <property type="entry name" value="CS"/>
    <property type="match status" value="1"/>
</dbReference>
<keyword evidence="13 16" id="KW-0275">Fatty acid biosynthesis</keyword>
<evidence type="ECO:0000256" key="15">
    <source>
        <dbReference type="ARBA" id="ARBA00025733"/>
    </source>
</evidence>
<dbReference type="PANTHER" id="PTHR11035">
    <property type="entry name" value="VERY-LONG-CHAIN (3R)-3-HYDROXYACYL-COA DEHYDRATASE"/>
    <property type="match status" value="1"/>
</dbReference>
<dbReference type="Gene3D" id="2.60.40.790">
    <property type="match status" value="1"/>
</dbReference>
<dbReference type="UniPathway" id="UPA00094"/>
<dbReference type="SUPFAM" id="SSF49764">
    <property type="entry name" value="HSP20-like chaperones"/>
    <property type="match status" value="1"/>
</dbReference>
<keyword evidence="6 16" id="KW-0812">Transmembrane</keyword>
<feature type="transmembrane region" description="Helical" evidence="16">
    <location>
        <begin position="284"/>
        <end position="304"/>
    </location>
</feature>
<evidence type="ECO:0000256" key="5">
    <source>
        <dbReference type="ARBA" id="ARBA00022516"/>
    </source>
</evidence>
<evidence type="ECO:0000256" key="11">
    <source>
        <dbReference type="ARBA" id="ARBA00023098"/>
    </source>
</evidence>
<evidence type="ECO:0000256" key="10">
    <source>
        <dbReference type="ARBA" id="ARBA00023054"/>
    </source>
</evidence>
<evidence type="ECO:0000256" key="9">
    <source>
        <dbReference type="ARBA" id="ARBA00022989"/>
    </source>
</evidence>
<dbReference type="GO" id="GO:0005789">
    <property type="term" value="C:endoplasmic reticulum membrane"/>
    <property type="evidence" value="ECO:0007669"/>
    <property type="project" value="UniProtKB-SubCell"/>
</dbReference>
<dbReference type="EMBL" id="UFQS01000039">
    <property type="protein sequence ID" value="SSW98095.1"/>
    <property type="molecule type" value="Genomic_DNA"/>
</dbReference>
<feature type="transmembrane region" description="Helical" evidence="16">
    <location>
        <begin position="325"/>
        <end position="347"/>
    </location>
</feature>
<organism evidence="18">
    <name type="scientific">Culicoides sonorensis</name>
    <name type="common">Biting midge</name>
    <dbReference type="NCBI Taxonomy" id="179676"/>
    <lineage>
        <taxon>Eukaryota</taxon>
        <taxon>Metazoa</taxon>
        <taxon>Ecdysozoa</taxon>
        <taxon>Arthropoda</taxon>
        <taxon>Hexapoda</taxon>
        <taxon>Insecta</taxon>
        <taxon>Pterygota</taxon>
        <taxon>Neoptera</taxon>
        <taxon>Endopterygota</taxon>
        <taxon>Diptera</taxon>
        <taxon>Nematocera</taxon>
        <taxon>Chironomoidea</taxon>
        <taxon>Ceratopogonidae</taxon>
        <taxon>Ceratopogoninae</taxon>
        <taxon>Culicoides</taxon>
        <taxon>Monoculicoides</taxon>
    </lineage>
</organism>
<evidence type="ECO:0000313" key="19">
    <source>
        <dbReference type="EMBL" id="SSX18481.1"/>
    </source>
</evidence>
<dbReference type="InterPro" id="IPR007482">
    <property type="entry name" value="Tyr_Pase-like_PTPLA"/>
</dbReference>
<feature type="transmembrane region" description="Helical" evidence="16">
    <location>
        <begin position="246"/>
        <end position="264"/>
    </location>
</feature>
<comment type="subcellular location">
    <subcellularLocation>
        <location evidence="1 16">Endoplasmic reticulum membrane</location>
        <topology evidence="1 16">Multi-pass membrane protein</topology>
    </subcellularLocation>
</comment>
<dbReference type="InterPro" id="IPR007052">
    <property type="entry name" value="CS_dom"/>
</dbReference>
<evidence type="ECO:0000256" key="16">
    <source>
        <dbReference type="RuleBase" id="RU363109"/>
    </source>
</evidence>
<dbReference type="EMBL" id="UFQT01000039">
    <property type="protein sequence ID" value="SSX18481.1"/>
    <property type="molecule type" value="Genomic_DNA"/>
</dbReference>
<dbReference type="AlphaFoldDB" id="A0A336K3R8"/>
<dbReference type="GO" id="GO:0102158">
    <property type="term" value="F:very-long-chain (3R)-3-hydroxyacyl-CoA dehydratase activity"/>
    <property type="evidence" value="ECO:0007669"/>
    <property type="project" value="UniProtKB-EC"/>
</dbReference>
<dbReference type="GO" id="GO:0030497">
    <property type="term" value="P:fatty acid elongation"/>
    <property type="evidence" value="ECO:0007669"/>
    <property type="project" value="TreeGrafter"/>
</dbReference>
<dbReference type="InterPro" id="IPR008978">
    <property type="entry name" value="HSP20-like_chaperone"/>
</dbReference>
<dbReference type="EC" id="4.2.1.134" evidence="4 16"/>
<protein>
    <recommendedName>
        <fullName evidence="4 16">Very-long-chain (3R)-3-hydroxyacyl-CoA dehydratase</fullName>
        <ecNumber evidence="4 16">4.2.1.134</ecNumber>
    </recommendedName>
</protein>
<evidence type="ECO:0000256" key="4">
    <source>
        <dbReference type="ARBA" id="ARBA00013122"/>
    </source>
</evidence>
<dbReference type="VEuPathDB" id="VectorBase:CSON009961"/>
<feature type="domain" description="CS" evidence="17">
    <location>
        <begin position="5"/>
        <end position="95"/>
    </location>
</feature>
<comment type="function">
    <text evidence="16">Catalyzes the third of the four reactions of the long-chain fatty acids elongation cycle. This endoplasmic reticulum-bound enzymatic process, allows the addition of two carbons to the chain of long- and very long-chain fatty acids/VLCFAs per cycle. This enzyme catalyzes the dehydration of the 3-hydroxyacyl-CoA intermediate into trans-2,3-enoyl-CoA, within each cycle of fatty acid elongation. Thereby, it participates to the production of VLCFAs of different chain lengths that are involved in multiple biological processes as precursors of membrane lipids and lipid mediators.</text>
</comment>
<evidence type="ECO:0000256" key="6">
    <source>
        <dbReference type="ARBA" id="ARBA00022692"/>
    </source>
</evidence>
<comment type="catalytic activity">
    <reaction evidence="16">
        <text>a very-long-chain (3R)-3-hydroxyacyl-CoA = a very-long-chain (2E)-enoyl-CoA + H2O</text>
        <dbReference type="Rhea" id="RHEA:45812"/>
        <dbReference type="ChEBI" id="CHEBI:15377"/>
        <dbReference type="ChEBI" id="CHEBI:83728"/>
        <dbReference type="ChEBI" id="CHEBI:85440"/>
        <dbReference type="EC" id="4.2.1.134"/>
    </reaction>
</comment>
<dbReference type="GO" id="GO:0042761">
    <property type="term" value="P:very long-chain fatty acid biosynthetic process"/>
    <property type="evidence" value="ECO:0007669"/>
    <property type="project" value="TreeGrafter"/>
</dbReference>
<evidence type="ECO:0000256" key="12">
    <source>
        <dbReference type="ARBA" id="ARBA00023136"/>
    </source>
</evidence>
<evidence type="ECO:0000313" key="18">
    <source>
        <dbReference type="EMBL" id="SSW98095.1"/>
    </source>
</evidence>
<dbReference type="OMA" id="HEEVYLR"/>
<keyword evidence="14 16" id="KW-0456">Lyase</keyword>
<keyword evidence="11 16" id="KW-0443">Lipid metabolism</keyword>
<evidence type="ECO:0000256" key="14">
    <source>
        <dbReference type="ARBA" id="ARBA00023239"/>
    </source>
</evidence>
<comment type="similarity">
    <text evidence="15">Belongs to the p23/wos2 family.</text>
</comment>
<feature type="transmembrane region" description="Helical" evidence="16">
    <location>
        <begin position="153"/>
        <end position="176"/>
    </location>
</feature>